<keyword evidence="2" id="KW-1185">Reference proteome</keyword>
<dbReference type="Gramene" id="OB0074G10040.1">
    <property type="protein sequence ID" value="OB0074G10040.1"/>
    <property type="gene ID" value="OB0074G10040"/>
</dbReference>
<organism evidence="1">
    <name type="scientific">Oryza brachyantha</name>
    <name type="common">malo sina</name>
    <dbReference type="NCBI Taxonomy" id="4533"/>
    <lineage>
        <taxon>Eukaryota</taxon>
        <taxon>Viridiplantae</taxon>
        <taxon>Streptophyta</taxon>
        <taxon>Embryophyta</taxon>
        <taxon>Tracheophyta</taxon>
        <taxon>Spermatophyta</taxon>
        <taxon>Magnoliopsida</taxon>
        <taxon>Liliopsida</taxon>
        <taxon>Poales</taxon>
        <taxon>Poaceae</taxon>
        <taxon>BOP clade</taxon>
        <taxon>Oryzoideae</taxon>
        <taxon>Oryzeae</taxon>
        <taxon>Oryzinae</taxon>
        <taxon>Oryza</taxon>
    </lineage>
</organism>
<dbReference type="Proteomes" id="UP000006038">
    <property type="component" value="Unassembled WGS sequence"/>
</dbReference>
<evidence type="ECO:0000313" key="2">
    <source>
        <dbReference type="Proteomes" id="UP000006038"/>
    </source>
</evidence>
<reference evidence="1" key="1">
    <citation type="submission" date="2015-06" db="UniProtKB">
        <authorList>
            <consortium name="EnsemblPlants"/>
        </authorList>
    </citation>
    <scope>IDENTIFICATION</scope>
</reference>
<dbReference type="AlphaFoldDB" id="J3KUR3"/>
<name>J3KUR3_ORYBR</name>
<accession>J3KUR3</accession>
<protein>
    <submittedName>
        <fullName evidence="1">Uncharacterized protein</fullName>
    </submittedName>
</protein>
<dbReference type="HOGENOM" id="CLU_3020503_0_0_1"/>
<dbReference type="EnsemblPlants" id="OB0074G10040.1">
    <property type="protein sequence ID" value="OB0074G10040.1"/>
    <property type="gene ID" value="OB0074G10040"/>
</dbReference>
<sequence>MGSKLAMQSQMLQVVELAHPLKVVAAAAKCNRNIQLVISCIHPKWKSRMMYNMALN</sequence>
<evidence type="ECO:0000313" key="1">
    <source>
        <dbReference type="EnsemblPlants" id="OB0074G10040.1"/>
    </source>
</evidence>
<proteinExistence type="predicted"/>